<name>A0A4D8QBL0_AZOBR</name>
<dbReference type="EMBL" id="CP032339">
    <property type="protein sequence ID" value="QCO07738.1"/>
    <property type="molecule type" value="Genomic_DNA"/>
</dbReference>
<proteinExistence type="predicted"/>
<dbReference type="AlphaFoldDB" id="A0A4D8QBL0"/>
<reference evidence="1 2" key="1">
    <citation type="submission" date="2018-09" db="EMBL/GenBank/DDBJ databases">
        <title>Whole genome based analysis of evolution and adaptive divergence in Indian and Brazilian strains of Azospirillum brasilense.</title>
        <authorList>
            <person name="Singh C."/>
            <person name="Tripathi A.K."/>
        </authorList>
    </citation>
    <scope>NUCLEOTIDE SEQUENCE [LARGE SCALE GENOMIC DNA]</scope>
    <source>
        <strain evidence="1 2">MTCC4038</strain>
    </source>
</reference>
<sequence length="246" mass="27488">MFLMSYGHDPAVVVAAEKAGAAVDAATIHTPVFQTGSFPASEAMLREEMFHRHRCDGGFEEAVRLWDNAVERRCSSDTQVYCATYQLFLDMPGDPETAREEIRRRCEHHDPKIPYRCDSDDMILLVKLSIDQNPKRASKIACALRYALRMRTAPHDLEAFLKEHGGIKGCATKYAQMAGVPEKGQAEAGQKIGSVKSMHSIVCNADKIETIKSHVDQATKQVRFMTTYEEAADGRLIIANVEFLHD</sequence>
<organism evidence="1 2">
    <name type="scientific">Azospirillum brasilense</name>
    <dbReference type="NCBI Taxonomy" id="192"/>
    <lineage>
        <taxon>Bacteria</taxon>
        <taxon>Pseudomonadati</taxon>
        <taxon>Pseudomonadota</taxon>
        <taxon>Alphaproteobacteria</taxon>
        <taxon>Rhodospirillales</taxon>
        <taxon>Azospirillaceae</taxon>
        <taxon>Azospirillum</taxon>
    </lineage>
</organism>
<dbReference type="Proteomes" id="UP000298774">
    <property type="component" value="Chromosome"/>
</dbReference>
<evidence type="ECO:0000313" key="2">
    <source>
        <dbReference type="Proteomes" id="UP000298774"/>
    </source>
</evidence>
<gene>
    <name evidence="1" type="ORF">D3868_00980</name>
</gene>
<accession>A0A4D8QBL0</accession>
<evidence type="ECO:0000313" key="1">
    <source>
        <dbReference type="EMBL" id="QCO07738.1"/>
    </source>
</evidence>
<protein>
    <submittedName>
        <fullName evidence="1">Uncharacterized protein</fullName>
    </submittedName>
</protein>